<dbReference type="EMBL" id="LQZT01000009">
    <property type="protein sequence ID" value="OCW58215.1"/>
    <property type="molecule type" value="Genomic_DNA"/>
</dbReference>
<protein>
    <submittedName>
        <fullName evidence="2">Uncharacterized protein</fullName>
    </submittedName>
</protein>
<feature type="transmembrane region" description="Helical" evidence="1">
    <location>
        <begin position="35"/>
        <end position="60"/>
    </location>
</feature>
<comment type="caution">
    <text evidence="2">The sequence shown here is derived from an EMBL/GenBank/DDBJ whole genome shotgun (WGS) entry which is preliminary data.</text>
</comment>
<dbReference type="Proteomes" id="UP000094795">
    <property type="component" value="Unassembled WGS sequence"/>
</dbReference>
<dbReference type="STRING" id="1480615.AWJ14_01260"/>
<dbReference type="RefSeq" id="WP_066177128.1">
    <property type="nucleotide sequence ID" value="NZ_LQZT01000009.1"/>
</dbReference>
<reference evidence="2 3" key="1">
    <citation type="submission" date="2015-12" db="EMBL/GenBank/DDBJ databases">
        <authorList>
            <person name="Shamseldin A."/>
            <person name="Moawad H."/>
            <person name="Abd El-Rahim W.M."/>
            <person name="Sadowsky M.J."/>
        </authorList>
    </citation>
    <scope>NUCLEOTIDE SEQUENCE [LARGE SCALE GENOMIC DNA]</scope>
    <source>
        <strain evidence="2 3">JC234</strain>
    </source>
</reference>
<dbReference type="AlphaFoldDB" id="A0A1C1YXL5"/>
<organism evidence="2 3">
    <name type="scientific">Hoeflea olei</name>
    <dbReference type="NCBI Taxonomy" id="1480615"/>
    <lineage>
        <taxon>Bacteria</taxon>
        <taxon>Pseudomonadati</taxon>
        <taxon>Pseudomonadota</taxon>
        <taxon>Alphaproteobacteria</taxon>
        <taxon>Hyphomicrobiales</taxon>
        <taxon>Rhizobiaceae</taxon>
        <taxon>Hoeflea</taxon>
    </lineage>
</organism>
<evidence type="ECO:0000256" key="1">
    <source>
        <dbReference type="SAM" id="Phobius"/>
    </source>
</evidence>
<evidence type="ECO:0000313" key="3">
    <source>
        <dbReference type="Proteomes" id="UP000094795"/>
    </source>
</evidence>
<keyword evidence="3" id="KW-1185">Reference proteome</keyword>
<keyword evidence="1" id="KW-0812">Transmembrane</keyword>
<keyword evidence="1" id="KW-1133">Transmembrane helix</keyword>
<sequence length="63" mass="6581">MRAFSIVLAFVAAAGLGFGWWGLETVAGRRLFDEMAGMIPLFAGAASAVVLVAAGILYYLSGR</sequence>
<name>A0A1C1YXL5_9HYPH</name>
<gene>
    <name evidence="2" type="ORF">AWJ14_01260</name>
</gene>
<proteinExistence type="predicted"/>
<evidence type="ECO:0000313" key="2">
    <source>
        <dbReference type="EMBL" id="OCW58215.1"/>
    </source>
</evidence>
<keyword evidence="1" id="KW-0472">Membrane</keyword>
<accession>A0A1C1YXL5</accession>